<feature type="transmembrane region" description="Helical" evidence="1">
    <location>
        <begin position="133"/>
        <end position="152"/>
    </location>
</feature>
<keyword evidence="1" id="KW-1133">Transmembrane helix</keyword>
<keyword evidence="1" id="KW-0812">Transmembrane</keyword>
<sequence>MMLWFARRAVSWPPMLGSLVAAAGVVALTHRWESLSVLTLPLTAVLVAASAAFVYDDPAVAAAAVTPRGSVWALAVRSACGIVTLATGLVLLLGAPGDQDTGGWALVLGGLGGGVLGLTLAGSRRQVALPGTVIAPVVVLAGLAPLVVVLFADVRSPYPLPALDGPLRIFWSTLAVASATLAAIALHRGRSLRFGSVVPGARDTRPATIAGTPPEAGARR</sequence>
<protein>
    <submittedName>
        <fullName evidence="2">Uncharacterized protein</fullName>
    </submittedName>
</protein>
<feature type="transmembrane region" description="Helical" evidence="1">
    <location>
        <begin position="37"/>
        <end position="55"/>
    </location>
</feature>
<evidence type="ECO:0000256" key="1">
    <source>
        <dbReference type="SAM" id="Phobius"/>
    </source>
</evidence>
<feature type="transmembrane region" description="Helical" evidence="1">
    <location>
        <begin position="101"/>
        <end position="121"/>
    </location>
</feature>
<proteinExistence type="predicted"/>
<feature type="transmembrane region" description="Helical" evidence="1">
    <location>
        <begin position="167"/>
        <end position="186"/>
    </location>
</feature>
<dbReference type="EMBL" id="VDMP01000027">
    <property type="protein sequence ID" value="TNM36645.1"/>
    <property type="molecule type" value="Genomic_DNA"/>
</dbReference>
<name>A0A5C4VM65_9ACTN</name>
<dbReference type="RefSeq" id="WP_139624837.1">
    <property type="nucleotide sequence ID" value="NZ_VDMP01000027.1"/>
</dbReference>
<accession>A0A5C4VM65</accession>
<reference evidence="2 3" key="1">
    <citation type="journal article" date="2016" name="Int. J. Syst. Evol. Microbiol.">
        <title>Nocardioides albidus sp. nov., an actinobacterium isolated from garden soil.</title>
        <authorList>
            <person name="Singh H."/>
            <person name="Du J."/>
            <person name="Trinh H."/>
            <person name="Won K."/>
            <person name="Yang J.E."/>
            <person name="Yin C."/>
            <person name="Kook M."/>
            <person name="Yi T.H."/>
        </authorList>
    </citation>
    <scope>NUCLEOTIDE SEQUENCE [LARGE SCALE GENOMIC DNA]</scope>
    <source>
        <strain evidence="2 3">CCTCC AB 2015297</strain>
    </source>
</reference>
<evidence type="ECO:0000313" key="2">
    <source>
        <dbReference type="EMBL" id="TNM36645.1"/>
    </source>
</evidence>
<keyword evidence="3" id="KW-1185">Reference proteome</keyword>
<dbReference type="AlphaFoldDB" id="A0A5C4VM65"/>
<evidence type="ECO:0000313" key="3">
    <source>
        <dbReference type="Proteomes" id="UP000313231"/>
    </source>
</evidence>
<keyword evidence="1" id="KW-0472">Membrane</keyword>
<comment type="caution">
    <text evidence="2">The sequence shown here is derived from an EMBL/GenBank/DDBJ whole genome shotgun (WGS) entry which is preliminary data.</text>
</comment>
<gene>
    <name evidence="2" type="ORF">FHP29_21220</name>
</gene>
<feature type="transmembrane region" description="Helical" evidence="1">
    <location>
        <begin position="75"/>
        <end position="95"/>
    </location>
</feature>
<organism evidence="2 3">
    <name type="scientific">Nocardioides albidus</name>
    <dbReference type="NCBI Taxonomy" id="1517589"/>
    <lineage>
        <taxon>Bacteria</taxon>
        <taxon>Bacillati</taxon>
        <taxon>Actinomycetota</taxon>
        <taxon>Actinomycetes</taxon>
        <taxon>Propionibacteriales</taxon>
        <taxon>Nocardioidaceae</taxon>
        <taxon>Nocardioides</taxon>
    </lineage>
</organism>
<dbReference type="Proteomes" id="UP000313231">
    <property type="component" value="Unassembled WGS sequence"/>
</dbReference>